<proteinExistence type="predicted"/>
<keyword evidence="2" id="KW-1185">Reference proteome</keyword>
<dbReference type="AlphaFoldDB" id="A0A1B8TZX2"/>
<reference evidence="2" key="1">
    <citation type="submission" date="2016-02" db="EMBL/GenBank/DDBJ databases">
        <title>Paenibacillus sp. LPB0068, isolated from Crassostrea gigas.</title>
        <authorList>
            <person name="Shin S.-K."/>
            <person name="Yi H."/>
        </authorList>
    </citation>
    <scope>NUCLEOTIDE SEQUENCE [LARGE SCALE GENOMIC DNA]</scope>
    <source>
        <strain evidence="2">KCTC 23969</strain>
    </source>
</reference>
<evidence type="ECO:0008006" key="3">
    <source>
        <dbReference type="Google" id="ProtNLM"/>
    </source>
</evidence>
<comment type="caution">
    <text evidence="1">The sequence shown here is derived from an EMBL/GenBank/DDBJ whole genome shotgun (WGS) entry which is preliminary data.</text>
</comment>
<name>A0A1B8TZX2_9FLAO</name>
<dbReference type="InterPro" id="IPR029024">
    <property type="entry name" value="TerB-like"/>
</dbReference>
<organism evidence="1 2">
    <name type="scientific">Polaribacter reichenbachii</name>
    <dbReference type="NCBI Taxonomy" id="996801"/>
    <lineage>
        <taxon>Bacteria</taxon>
        <taxon>Pseudomonadati</taxon>
        <taxon>Bacteroidota</taxon>
        <taxon>Flavobacteriia</taxon>
        <taxon>Flavobacteriales</taxon>
        <taxon>Flavobacteriaceae</taxon>
    </lineage>
</organism>
<dbReference type="EMBL" id="LSFL01000031">
    <property type="protein sequence ID" value="OBY65173.1"/>
    <property type="molecule type" value="Genomic_DNA"/>
</dbReference>
<dbReference type="Proteomes" id="UP000092612">
    <property type="component" value="Unassembled WGS sequence"/>
</dbReference>
<dbReference type="KEGG" id="prn:BW723_13105"/>
<evidence type="ECO:0000313" key="2">
    <source>
        <dbReference type="Proteomes" id="UP000092612"/>
    </source>
</evidence>
<evidence type="ECO:0000313" key="1">
    <source>
        <dbReference type="EMBL" id="OBY65173.1"/>
    </source>
</evidence>
<dbReference type="SUPFAM" id="SSF158682">
    <property type="entry name" value="TerB-like"/>
    <property type="match status" value="1"/>
</dbReference>
<gene>
    <name evidence="1" type="ORF">LPB301_08675</name>
</gene>
<dbReference type="STRING" id="996801.BW723_13105"/>
<protein>
    <recommendedName>
        <fullName evidence="3">Co-chaperone DjlA N-terminal domain-containing protein</fullName>
    </recommendedName>
</protein>
<sequence>MGFYKRFTNRKIMKNLDWTKKEFEAYVLLYAAHCNFFESEEEEKYILSRVDKTTYHKIHTEVVVDSDEHNLNKIQQYLSENKFTQNEKDDLIRDIKNVFFADGSVDVIEKKVFNILKKIID</sequence>
<accession>A0A1B8TZX2</accession>